<protein>
    <submittedName>
        <fullName evidence="2">Uncharacterized protein</fullName>
    </submittedName>
</protein>
<dbReference type="EMBL" id="FZQP02005110">
    <property type="protein sequence ID" value="VVD00974.1"/>
    <property type="molecule type" value="Genomic_DNA"/>
</dbReference>
<proteinExistence type="predicted"/>
<keyword evidence="1" id="KW-0472">Membrane</keyword>
<dbReference type="InterPro" id="IPR006631">
    <property type="entry name" value="DM4_12"/>
</dbReference>
<keyword evidence="1" id="KW-0812">Transmembrane</keyword>
<dbReference type="Proteomes" id="UP000324832">
    <property type="component" value="Unassembled WGS sequence"/>
</dbReference>
<reference evidence="2 3" key="1">
    <citation type="submission" date="2017-07" db="EMBL/GenBank/DDBJ databases">
        <authorList>
            <person name="Talla V."/>
            <person name="Backstrom N."/>
        </authorList>
    </citation>
    <scope>NUCLEOTIDE SEQUENCE [LARGE SCALE GENOMIC DNA]</scope>
</reference>
<evidence type="ECO:0000313" key="2">
    <source>
        <dbReference type="EMBL" id="VVD00974.1"/>
    </source>
</evidence>
<evidence type="ECO:0000313" key="3">
    <source>
        <dbReference type="Proteomes" id="UP000324832"/>
    </source>
</evidence>
<organism evidence="2 3">
    <name type="scientific">Leptidea sinapis</name>
    <dbReference type="NCBI Taxonomy" id="189913"/>
    <lineage>
        <taxon>Eukaryota</taxon>
        <taxon>Metazoa</taxon>
        <taxon>Ecdysozoa</taxon>
        <taxon>Arthropoda</taxon>
        <taxon>Hexapoda</taxon>
        <taxon>Insecta</taxon>
        <taxon>Pterygota</taxon>
        <taxon>Neoptera</taxon>
        <taxon>Endopterygota</taxon>
        <taxon>Lepidoptera</taxon>
        <taxon>Glossata</taxon>
        <taxon>Ditrysia</taxon>
        <taxon>Papilionoidea</taxon>
        <taxon>Pieridae</taxon>
        <taxon>Dismorphiinae</taxon>
        <taxon>Leptidea</taxon>
    </lineage>
</organism>
<sequence length="168" mass="17962">MGKGPYGGSAPGIYGPVKIDLGGILLGSILGFGAVVVLPKIIHAFSYGYGGYGRSVDADFGQLSDMISHFDETLSKYNVDSSSCMQRLACSYIQLANENVITGNGTDFDGVLSSISNNSIVRRMLEGTSIYEAIDAGRSMDTDCHQLYSKCKLDKNTVVKIISKMIPV</sequence>
<keyword evidence="3" id="KW-1185">Reference proteome</keyword>
<dbReference type="Pfam" id="PF07841">
    <property type="entry name" value="DM4_12"/>
    <property type="match status" value="1"/>
</dbReference>
<dbReference type="AlphaFoldDB" id="A0A5E4QRQ3"/>
<gene>
    <name evidence="2" type="ORF">LSINAPIS_LOCUS11506</name>
</gene>
<keyword evidence="1" id="KW-1133">Transmembrane helix</keyword>
<evidence type="ECO:0000256" key="1">
    <source>
        <dbReference type="SAM" id="Phobius"/>
    </source>
</evidence>
<name>A0A5E4QRQ3_9NEOP</name>
<accession>A0A5E4QRQ3</accession>
<feature type="transmembrane region" description="Helical" evidence="1">
    <location>
        <begin position="21"/>
        <end position="38"/>
    </location>
</feature>